<protein>
    <submittedName>
        <fullName evidence="1">Uncharacterized protein</fullName>
    </submittedName>
</protein>
<evidence type="ECO:0000313" key="2">
    <source>
        <dbReference type="Proteomes" id="UP000024635"/>
    </source>
</evidence>
<dbReference type="EMBL" id="JARK01001392">
    <property type="protein sequence ID" value="EYC10319.1"/>
    <property type="molecule type" value="Genomic_DNA"/>
</dbReference>
<dbReference type="AlphaFoldDB" id="A0A016U4T3"/>
<name>A0A016U4T3_9BILA</name>
<comment type="caution">
    <text evidence="1">The sequence shown here is derived from an EMBL/GenBank/DDBJ whole genome shotgun (WGS) entry which is preliminary data.</text>
</comment>
<dbReference type="Proteomes" id="UP000024635">
    <property type="component" value="Unassembled WGS sequence"/>
</dbReference>
<accession>A0A016U4T3</accession>
<organism evidence="1 2">
    <name type="scientific">Ancylostoma ceylanicum</name>
    <dbReference type="NCBI Taxonomy" id="53326"/>
    <lineage>
        <taxon>Eukaryota</taxon>
        <taxon>Metazoa</taxon>
        <taxon>Ecdysozoa</taxon>
        <taxon>Nematoda</taxon>
        <taxon>Chromadorea</taxon>
        <taxon>Rhabditida</taxon>
        <taxon>Rhabditina</taxon>
        <taxon>Rhabditomorpha</taxon>
        <taxon>Strongyloidea</taxon>
        <taxon>Ancylostomatidae</taxon>
        <taxon>Ancylostomatinae</taxon>
        <taxon>Ancylostoma</taxon>
    </lineage>
</organism>
<keyword evidence="2" id="KW-1185">Reference proteome</keyword>
<reference evidence="2" key="1">
    <citation type="journal article" date="2015" name="Nat. Genet.">
        <title>The genome and transcriptome of the zoonotic hookworm Ancylostoma ceylanicum identify infection-specific gene families.</title>
        <authorList>
            <person name="Schwarz E.M."/>
            <person name="Hu Y."/>
            <person name="Antoshechkin I."/>
            <person name="Miller M.M."/>
            <person name="Sternberg P.W."/>
            <person name="Aroian R.V."/>
        </authorList>
    </citation>
    <scope>NUCLEOTIDE SEQUENCE</scope>
    <source>
        <strain evidence="2">HY135</strain>
    </source>
</reference>
<gene>
    <name evidence="1" type="primary">Acey_s0056.g2676</name>
    <name evidence="1" type="ORF">Y032_0056g2676</name>
</gene>
<sequence>MHSIRLVQKFCRFFFVCVIVSSTLPNYNLDKRHSISRREMKRKSKENASKSVCLRFSKKEAIKPELDSRFGSGLYVESKEGVSNQFAYCLIV</sequence>
<proteinExistence type="predicted"/>
<evidence type="ECO:0000313" key="1">
    <source>
        <dbReference type="EMBL" id="EYC10319.1"/>
    </source>
</evidence>